<comment type="subcellular location">
    <subcellularLocation>
        <location evidence="1">Cell outer membrane</location>
        <topology evidence="1">Multi-pass membrane protein</topology>
    </subcellularLocation>
</comment>
<dbReference type="Gene3D" id="2.170.130.10">
    <property type="entry name" value="TonB-dependent receptor, plug domain"/>
    <property type="match status" value="1"/>
</dbReference>
<feature type="signal peptide" evidence="8">
    <location>
        <begin position="1"/>
        <end position="21"/>
    </location>
</feature>
<keyword evidence="5 8" id="KW-0732">Signal</keyword>
<dbReference type="InterPro" id="IPR036942">
    <property type="entry name" value="Beta-barrel_TonB_sf"/>
</dbReference>
<gene>
    <name evidence="10" type="ORF">KEM09_17305</name>
</gene>
<dbReference type="EMBL" id="JAGUCN010000023">
    <property type="protein sequence ID" value="MBS2213177.1"/>
    <property type="molecule type" value="Genomic_DNA"/>
</dbReference>
<dbReference type="Proteomes" id="UP000721861">
    <property type="component" value="Unassembled WGS sequence"/>
</dbReference>
<dbReference type="InterPro" id="IPR039426">
    <property type="entry name" value="TonB-dep_rcpt-like"/>
</dbReference>
<evidence type="ECO:0000256" key="5">
    <source>
        <dbReference type="ARBA" id="ARBA00022729"/>
    </source>
</evidence>
<keyword evidence="4" id="KW-0812">Transmembrane</keyword>
<evidence type="ECO:0000256" key="2">
    <source>
        <dbReference type="ARBA" id="ARBA00022448"/>
    </source>
</evidence>
<evidence type="ECO:0000313" key="11">
    <source>
        <dbReference type="Proteomes" id="UP000721861"/>
    </source>
</evidence>
<dbReference type="SUPFAM" id="SSF49464">
    <property type="entry name" value="Carboxypeptidase regulatory domain-like"/>
    <property type="match status" value="1"/>
</dbReference>
<evidence type="ECO:0000256" key="8">
    <source>
        <dbReference type="SAM" id="SignalP"/>
    </source>
</evidence>
<keyword evidence="6" id="KW-0472">Membrane</keyword>
<evidence type="ECO:0000256" key="1">
    <source>
        <dbReference type="ARBA" id="ARBA00004571"/>
    </source>
</evidence>
<keyword evidence="10" id="KW-0675">Receptor</keyword>
<keyword evidence="11" id="KW-1185">Reference proteome</keyword>
<dbReference type="InterPro" id="IPR012910">
    <property type="entry name" value="Plug_dom"/>
</dbReference>
<feature type="chain" id="PRO_5047448208" evidence="8">
    <location>
        <begin position="22"/>
        <end position="770"/>
    </location>
</feature>
<keyword evidence="2" id="KW-0813">Transport</keyword>
<evidence type="ECO:0000313" key="10">
    <source>
        <dbReference type="EMBL" id="MBS2213177.1"/>
    </source>
</evidence>
<evidence type="ECO:0000256" key="4">
    <source>
        <dbReference type="ARBA" id="ARBA00022692"/>
    </source>
</evidence>
<evidence type="ECO:0000256" key="3">
    <source>
        <dbReference type="ARBA" id="ARBA00022452"/>
    </source>
</evidence>
<evidence type="ECO:0000259" key="9">
    <source>
        <dbReference type="Pfam" id="PF07715"/>
    </source>
</evidence>
<sequence length="770" mass="86962">MLNKFTYLIAFFVFNASYGWAQLCNNSLVGHVVDQHSGDAIAYAAVAVEGSNKGTITEEDGSFVLMQLCNSDKVLHISCVGYKKAIINLDSINGGNLQIKLLKAVSTFDEVVVNANYISEAQQATKKVNSEDISQGANQNLAGLLEAVSGISSLKSGGGVSKPVVHGLYGNRLPILNNGIAQSGQQWGNDHSPEIDPLVANTISVLNGVDALEYQGRSLGSMVLVEPARISAVEQLNGQSNIFFESNGRGAGLNLQLQQSAPGLAWKVNGTLKKRGDQHAANYFLTNTGVEEANIAVQLEKKVNEQWYIDAYLSSFNTQIGILRGSHIGNITDLEEALKRDVPFYTKENFSYTIDAPRQTVQHHLLKFQAKHLINSRRWVHFTYATQLNNRKEFDVRKGDRSDIPAMSLTQFSHYLKAGYTSLLGNNWKWKAGLQFTFIDNTNQPETGILPLIPDYNSYETGLYSSFSKKMDDWDLDFGFRYDRQIQNVAAISTTVPREIQRYNNVFSSYKLALEAKNYLSEDVYWLMGVNLGTRNPEVNELYSNGLHQGVGGIEEGDSTLKPETGIKVNALINGQLWHKMLFETDFYYQYIDNYIFLNPQDEIRLTIRGAFPVFKYEQTMAHIYGADLNLSYLFSSQLKVKGQYSYLRGHNVSDNEPLIYMPSNQLRFSFVYELERLAGFEKVTIESNYQYVFQQKHLQADQDYVLPPDGYGLFGVRMSAYKQFKRHRLQAYVKFDNLLNKAYRDYMNRMRYFADDVGRNVVIGLNVNF</sequence>
<comment type="caution">
    <text evidence="10">The sequence shown here is derived from an EMBL/GenBank/DDBJ whole genome shotgun (WGS) entry which is preliminary data.</text>
</comment>
<evidence type="ECO:0000256" key="6">
    <source>
        <dbReference type="ARBA" id="ARBA00023136"/>
    </source>
</evidence>
<dbReference type="SUPFAM" id="SSF56935">
    <property type="entry name" value="Porins"/>
    <property type="match status" value="1"/>
</dbReference>
<proteinExistence type="predicted"/>
<name>A0ABS5KE76_9BACT</name>
<reference evidence="10 11" key="1">
    <citation type="journal article" date="2014" name="Int. J. Syst. Evol. Microbiol.">
        <title>Carboxylicivirga gen. nov. in the family Marinilabiliaceae with two novel species, Carboxylicivirga mesophila sp. nov. and Carboxylicivirga taeanensis sp. nov., and reclassification of Cytophaga fermentans as Saccharicrinis fermentans gen. nov., comb. nov.</title>
        <authorList>
            <person name="Yang S.H."/>
            <person name="Seo H.S."/>
            <person name="Woo J.H."/>
            <person name="Oh H.M."/>
            <person name="Jang H."/>
            <person name="Lee J.H."/>
            <person name="Kim S.J."/>
            <person name="Kwon K.K."/>
        </authorList>
    </citation>
    <scope>NUCLEOTIDE SEQUENCE [LARGE SCALE GENOMIC DNA]</scope>
    <source>
        <strain evidence="10 11">JCM 18290</strain>
    </source>
</reference>
<dbReference type="Gene3D" id="2.60.40.1120">
    <property type="entry name" value="Carboxypeptidase-like, regulatory domain"/>
    <property type="match status" value="1"/>
</dbReference>
<dbReference type="PANTHER" id="PTHR30069:SF29">
    <property type="entry name" value="HEMOGLOBIN AND HEMOGLOBIN-HAPTOGLOBIN-BINDING PROTEIN 1-RELATED"/>
    <property type="match status" value="1"/>
</dbReference>
<feature type="domain" description="TonB-dependent receptor plug" evidence="9">
    <location>
        <begin position="120"/>
        <end position="220"/>
    </location>
</feature>
<protein>
    <submittedName>
        <fullName evidence="10">TonB-dependent receptor</fullName>
    </submittedName>
</protein>
<dbReference type="InterPro" id="IPR037066">
    <property type="entry name" value="Plug_dom_sf"/>
</dbReference>
<organism evidence="10 11">
    <name type="scientific">Carboxylicivirga mesophila</name>
    <dbReference type="NCBI Taxonomy" id="1166478"/>
    <lineage>
        <taxon>Bacteria</taxon>
        <taxon>Pseudomonadati</taxon>
        <taxon>Bacteroidota</taxon>
        <taxon>Bacteroidia</taxon>
        <taxon>Marinilabiliales</taxon>
        <taxon>Marinilabiliaceae</taxon>
        <taxon>Carboxylicivirga</taxon>
    </lineage>
</organism>
<keyword evidence="7" id="KW-0998">Cell outer membrane</keyword>
<dbReference type="Pfam" id="PF13715">
    <property type="entry name" value="CarbopepD_reg_2"/>
    <property type="match status" value="1"/>
</dbReference>
<dbReference type="RefSeq" id="WP_212230208.1">
    <property type="nucleotide sequence ID" value="NZ_JAGUCN010000023.1"/>
</dbReference>
<evidence type="ECO:0000256" key="7">
    <source>
        <dbReference type="ARBA" id="ARBA00023237"/>
    </source>
</evidence>
<accession>A0ABS5KE76</accession>
<dbReference type="InterPro" id="IPR008969">
    <property type="entry name" value="CarboxyPept-like_regulatory"/>
</dbReference>
<dbReference type="Gene3D" id="2.40.170.20">
    <property type="entry name" value="TonB-dependent receptor, beta-barrel domain"/>
    <property type="match status" value="1"/>
</dbReference>
<dbReference type="PANTHER" id="PTHR30069">
    <property type="entry name" value="TONB-DEPENDENT OUTER MEMBRANE RECEPTOR"/>
    <property type="match status" value="1"/>
</dbReference>
<dbReference type="Pfam" id="PF07715">
    <property type="entry name" value="Plug"/>
    <property type="match status" value="1"/>
</dbReference>
<keyword evidence="3" id="KW-1134">Transmembrane beta strand</keyword>